<feature type="active site" description="Nucleophile" evidence="10">
    <location>
        <position position="261"/>
    </location>
</feature>
<feature type="binding site" evidence="10">
    <location>
        <begin position="178"/>
        <end position="179"/>
    </location>
    <ligand>
        <name>substrate</name>
    </ligand>
</feature>
<feature type="binding site" evidence="10">
    <location>
        <position position="82"/>
    </location>
    <ligand>
        <name>substrate</name>
    </ligand>
</feature>
<dbReference type="GO" id="GO:0004563">
    <property type="term" value="F:beta-N-acetylhexosaminidase activity"/>
    <property type="evidence" value="ECO:0007669"/>
    <property type="project" value="UniProtKB-UniRule"/>
</dbReference>
<proteinExistence type="inferred from homology"/>
<dbReference type="Proteomes" id="UP000008871">
    <property type="component" value="Chromosome"/>
</dbReference>
<dbReference type="GO" id="GO:0005737">
    <property type="term" value="C:cytoplasm"/>
    <property type="evidence" value="ECO:0007669"/>
    <property type="project" value="UniProtKB-SubCell"/>
</dbReference>
<evidence type="ECO:0000256" key="3">
    <source>
        <dbReference type="ARBA" id="ARBA00022618"/>
    </source>
</evidence>
<dbReference type="InterPro" id="IPR017853">
    <property type="entry name" value="GH"/>
</dbReference>
<feature type="domain" description="Glycoside hydrolase family 3 N-terminal" evidence="11">
    <location>
        <begin position="25"/>
        <end position="303"/>
    </location>
</feature>
<evidence type="ECO:0000313" key="13">
    <source>
        <dbReference type="Proteomes" id="UP000008871"/>
    </source>
</evidence>
<feature type="binding site" evidence="10">
    <location>
        <position position="148"/>
    </location>
    <ligand>
        <name>substrate</name>
    </ligand>
</feature>
<evidence type="ECO:0000256" key="6">
    <source>
        <dbReference type="ARBA" id="ARBA00022984"/>
    </source>
</evidence>
<dbReference type="GO" id="GO:0009252">
    <property type="term" value="P:peptidoglycan biosynthetic process"/>
    <property type="evidence" value="ECO:0007669"/>
    <property type="project" value="UniProtKB-KW"/>
</dbReference>
<comment type="function">
    <text evidence="10">Plays a role in peptidoglycan recycling by cleaving the terminal beta-1,4-linked N-acetylglucosamine (GlcNAc) from peptide-linked peptidoglycan fragments, giving rise to free GlcNAc, anhydro-N-acetylmuramic acid and anhydro-N-acetylmuramic acid-linked peptides.</text>
</comment>
<evidence type="ECO:0000256" key="4">
    <source>
        <dbReference type="ARBA" id="ARBA00022801"/>
    </source>
</evidence>
<evidence type="ECO:0000256" key="2">
    <source>
        <dbReference type="ARBA" id="ARBA00022490"/>
    </source>
</evidence>
<comment type="catalytic activity">
    <reaction evidence="1 10">
        <text>Hydrolysis of terminal non-reducing N-acetyl-D-hexosamine residues in N-acetyl-beta-D-hexosaminides.</text>
        <dbReference type="EC" id="3.2.1.52"/>
    </reaction>
</comment>
<organism evidence="12 13">
    <name type="scientific">Alcanivorax borkumensis (strain ATCC 700651 / DSM 11573 / NCIMB 13689 / SK2)</name>
    <dbReference type="NCBI Taxonomy" id="393595"/>
    <lineage>
        <taxon>Bacteria</taxon>
        <taxon>Pseudomonadati</taxon>
        <taxon>Pseudomonadota</taxon>
        <taxon>Gammaproteobacteria</taxon>
        <taxon>Oceanospirillales</taxon>
        <taxon>Alcanivoracaceae</taxon>
        <taxon>Alcanivorax</taxon>
    </lineage>
</organism>
<dbReference type="SUPFAM" id="SSF51445">
    <property type="entry name" value="(Trans)glycosidases"/>
    <property type="match status" value="1"/>
</dbReference>
<evidence type="ECO:0000256" key="1">
    <source>
        <dbReference type="ARBA" id="ARBA00001231"/>
    </source>
</evidence>
<evidence type="ECO:0000256" key="10">
    <source>
        <dbReference type="HAMAP-Rule" id="MF_00364"/>
    </source>
</evidence>
<evidence type="ECO:0000256" key="5">
    <source>
        <dbReference type="ARBA" id="ARBA00022960"/>
    </source>
</evidence>
<sequence length="345" mass="36802">MSSVYKVAMSASASPLLMLDLEGLEVSASEKDMLAHPGAGGLILFARNYVDRQQLAELVQQVRAVRPEMLIAVDQEGGRVQRFRDGFVRLPPMAALGQRYDQAPAQAVGEATLLGELMASELTELDIDISFAPVLDLDYGNSSVIGDRSFHGDADAMIALAGAFIDGMSAAGMAATGKHFPGHGHVGADSHLELPIDPRPLSELEAADMRPFMALAPKLDGIMPAHVIYSAVEQQTAGFSRYWLQTQLRERLGFRGVIFSDDLSMAGAHGVGGYPQRAQAALEAGCDMVLACNCCEGAEQVLDFLGTQNFSGQVPAAGLRARPRLPMDAQRRAVAADLAAALREH</sequence>
<keyword evidence="6 10" id="KW-0573">Peptidoglycan synthesis</keyword>
<evidence type="ECO:0000259" key="11">
    <source>
        <dbReference type="Pfam" id="PF00933"/>
    </source>
</evidence>
<dbReference type="GO" id="GO:0051301">
    <property type="term" value="P:cell division"/>
    <property type="evidence" value="ECO:0007669"/>
    <property type="project" value="UniProtKB-KW"/>
</dbReference>
<dbReference type="RefSeq" id="WP_011588302.1">
    <property type="nucleotide sequence ID" value="NC_008260.1"/>
</dbReference>
<keyword evidence="7 10" id="KW-0326">Glycosidase</keyword>
<dbReference type="STRING" id="393595.ABO_1018"/>
<dbReference type="CAZy" id="GH3">
    <property type="family name" value="Glycoside Hydrolase Family 3"/>
</dbReference>
<evidence type="ECO:0000256" key="7">
    <source>
        <dbReference type="ARBA" id="ARBA00023295"/>
    </source>
</evidence>
<dbReference type="PANTHER" id="PTHR30480:SF13">
    <property type="entry name" value="BETA-HEXOSAMINIDASE"/>
    <property type="match status" value="1"/>
</dbReference>
<dbReference type="KEGG" id="abo:ABO_1018"/>
<dbReference type="PANTHER" id="PTHR30480">
    <property type="entry name" value="BETA-HEXOSAMINIDASE-RELATED"/>
    <property type="match status" value="1"/>
</dbReference>
<dbReference type="GO" id="GO:0071555">
    <property type="term" value="P:cell wall organization"/>
    <property type="evidence" value="ECO:0007669"/>
    <property type="project" value="UniProtKB-KW"/>
</dbReference>
<comment type="subcellular location">
    <subcellularLocation>
        <location evidence="10">Cytoplasm</location>
    </subcellularLocation>
</comment>
<dbReference type="AlphaFoldDB" id="Q0VQT2"/>
<feature type="site" description="Important for catalytic activity" evidence="10">
    <location>
        <position position="189"/>
    </location>
</feature>
<keyword evidence="9 10" id="KW-0961">Cell wall biogenesis/degradation</keyword>
<dbReference type="eggNOG" id="COG1472">
    <property type="taxonomic scope" value="Bacteria"/>
</dbReference>
<dbReference type="EC" id="3.2.1.52" evidence="10"/>
<evidence type="ECO:0000256" key="9">
    <source>
        <dbReference type="ARBA" id="ARBA00023316"/>
    </source>
</evidence>
<accession>Q0VQT2</accession>
<gene>
    <name evidence="10 12" type="primary">nagZ</name>
    <name evidence="12" type="ordered locus">ABO_1018</name>
</gene>
<reference evidence="12 13" key="1">
    <citation type="journal article" date="2006" name="Nat. Biotechnol.">
        <title>Genome sequence of the ubiquitous hydrocarbon-degrading marine bacterium Alcanivorax borkumensis.</title>
        <authorList>
            <person name="Schneiker S."/>
            <person name="Martins dos Santos V.A.P."/>
            <person name="Bartels D."/>
            <person name="Bekel T."/>
            <person name="Brecht M."/>
            <person name="Buhrmester J."/>
            <person name="Chernikova T.N."/>
            <person name="Denaro R."/>
            <person name="Ferrer M."/>
            <person name="Gertler C."/>
            <person name="Goesmann A."/>
            <person name="Golyshina O.V."/>
            <person name="Kaminski F."/>
            <person name="Khachane A.N."/>
            <person name="Lang S."/>
            <person name="Linke B."/>
            <person name="McHardy A.C."/>
            <person name="Meyer F."/>
            <person name="Nechitaylo T."/>
            <person name="Puehler A."/>
            <person name="Regenhardt D."/>
            <person name="Rupp O."/>
            <person name="Sabirova J.S."/>
            <person name="Selbitschka W."/>
            <person name="Yakimov M.M."/>
            <person name="Timmis K.N."/>
            <person name="Vorhoelter F.-J."/>
            <person name="Weidner S."/>
            <person name="Kaiser O."/>
            <person name="Golyshin P.N."/>
        </authorList>
    </citation>
    <scope>NUCLEOTIDE SEQUENCE [LARGE SCALE GENOMIC DNA]</scope>
    <source>
        <strain evidence="13">ATCC 700651 / DSM 11573 / NCIMB 13689 / SK2</strain>
    </source>
</reference>
<dbReference type="InterPro" id="IPR050226">
    <property type="entry name" value="NagZ_Beta-hexosaminidase"/>
</dbReference>
<keyword evidence="2 10" id="KW-0963">Cytoplasm</keyword>
<dbReference type="HAMAP" id="MF_00364">
    <property type="entry name" value="NagZ"/>
    <property type="match status" value="1"/>
</dbReference>
<comment type="pathway">
    <text evidence="10">Cell wall biogenesis; peptidoglycan recycling.</text>
</comment>
<protein>
    <recommendedName>
        <fullName evidence="10">Beta-hexosaminidase</fullName>
        <ecNumber evidence="10">3.2.1.52</ecNumber>
    </recommendedName>
    <alternativeName>
        <fullName evidence="10">Beta-N-acetylhexosaminidase</fullName>
    </alternativeName>
    <alternativeName>
        <fullName evidence="10">N-acetyl-beta-glucosaminidase</fullName>
    </alternativeName>
</protein>
<feature type="active site" description="Proton donor/acceptor" evidence="10">
    <location>
        <position position="191"/>
    </location>
</feature>
<feature type="binding site" evidence="10">
    <location>
        <position position="74"/>
    </location>
    <ligand>
        <name>substrate</name>
    </ligand>
</feature>
<name>Q0VQT2_ALCBS</name>
<dbReference type="EMBL" id="AM286690">
    <property type="protein sequence ID" value="CAL16466.1"/>
    <property type="molecule type" value="Genomic_DNA"/>
</dbReference>
<dbReference type="OrthoDB" id="9786661at2"/>
<dbReference type="InterPro" id="IPR001764">
    <property type="entry name" value="Glyco_hydro_3_N"/>
</dbReference>
<dbReference type="InterPro" id="IPR036962">
    <property type="entry name" value="Glyco_hydro_3_N_sf"/>
</dbReference>
<dbReference type="Pfam" id="PF00933">
    <property type="entry name" value="Glyco_hydro_3"/>
    <property type="match status" value="1"/>
</dbReference>
<dbReference type="NCBIfam" id="NF003740">
    <property type="entry name" value="PRK05337.1"/>
    <property type="match status" value="1"/>
</dbReference>
<comment type="similarity">
    <text evidence="10">Belongs to the glycosyl hydrolase 3 family. NagZ subfamily.</text>
</comment>
<dbReference type="HOGENOM" id="CLU_008392_0_0_6"/>
<keyword evidence="13" id="KW-1185">Reference proteome</keyword>
<keyword evidence="3 10" id="KW-0132">Cell division</keyword>
<dbReference type="GO" id="GO:0005975">
    <property type="term" value="P:carbohydrate metabolic process"/>
    <property type="evidence" value="ECO:0007669"/>
    <property type="project" value="InterPro"/>
</dbReference>
<evidence type="ECO:0000256" key="8">
    <source>
        <dbReference type="ARBA" id="ARBA00023306"/>
    </source>
</evidence>
<dbReference type="UniPathway" id="UPA00544"/>
<keyword evidence="8 10" id="KW-0131">Cell cycle</keyword>
<keyword evidence="4 10" id="KW-0378">Hydrolase</keyword>
<keyword evidence="5 10" id="KW-0133">Cell shape</keyword>
<dbReference type="GO" id="GO:0009254">
    <property type="term" value="P:peptidoglycan turnover"/>
    <property type="evidence" value="ECO:0007669"/>
    <property type="project" value="UniProtKB-UniRule"/>
</dbReference>
<dbReference type="InterPro" id="IPR022956">
    <property type="entry name" value="Beta_hexosaminidase_bac"/>
</dbReference>
<dbReference type="Gene3D" id="3.20.20.300">
    <property type="entry name" value="Glycoside hydrolase, family 3, N-terminal domain"/>
    <property type="match status" value="1"/>
</dbReference>
<dbReference type="GO" id="GO:0008360">
    <property type="term" value="P:regulation of cell shape"/>
    <property type="evidence" value="ECO:0007669"/>
    <property type="project" value="UniProtKB-KW"/>
</dbReference>
<evidence type="ECO:0000313" key="12">
    <source>
        <dbReference type="EMBL" id="CAL16466.1"/>
    </source>
</evidence>